<name>A0ABY7DCK7_MYAAR</name>
<feature type="region of interest" description="Disordered" evidence="1">
    <location>
        <begin position="104"/>
        <end position="158"/>
    </location>
</feature>
<keyword evidence="3" id="KW-1185">Reference proteome</keyword>
<organism evidence="2 3">
    <name type="scientific">Mya arenaria</name>
    <name type="common">Soft-shell clam</name>
    <dbReference type="NCBI Taxonomy" id="6604"/>
    <lineage>
        <taxon>Eukaryota</taxon>
        <taxon>Metazoa</taxon>
        <taxon>Spiralia</taxon>
        <taxon>Lophotrochozoa</taxon>
        <taxon>Mollusca</taxon>
        <taxon>Bivalvia</taxon>
        <taxon>Autobranchia</taxon>
        <taxon>Heteroconchia</taxon>
        <taxon>Euheterodonta</taxon>
        <taxon>Imparidentia</taxon>
        <taxon>Neoheterodontei</taxon>
        <taxon>Myida</taxon>
        <taxon>Myoidea</taxon>
        <taxon>Myidae</taxon>
        <taxon>Mya</taxon>
    </lineage>
</organism>
<dbReference type="Proteomes" id="UP001164746">
    <property type="component" value="Chromosome 1"/>
</dbReference>
<accession>A0ABY7DCK7</accession>
<protein>
    <submittedName>
        <fullName evidence="2">Uncharacterized protein</fullName>
    </submittedName>
</protein>
<reference evidence="2" key="1">
    <citation type="submission" date="2022-11" db="EMBL/GenBank/DDBJ databases">
        <title>Centuries of genome instability and evolution in soft-shell clam transmissible cancer (bioRxiv).</title>
        <authorList>
            <person name="Hart S.F.M."/>
            <person name="Yonemitsu M.A."/>
            <person name="Giersch R.M."/>
            <person name="Beal B.F."/>
            <person name="Arriagada G."/>
            <person name="Davis B.W."/>
            <person name="Ostrander E.A."/>
            <person name="Goff S.P."/>
            <person name="Metzger M.J."/>
        </authorList>
    </citation>
    <scope>NUCLEOTIDE SEQUENCE</scope>
    <source>
        <strain evidence="2">MELC-2E11</strain>
        <tissue evidence="2">Siphon/mantle</tissue>
    </source>
</reference>
<evidence type="ECO:0000256" key="1">
    <source>
        <dbReference type="SAM" id="MobiDB-lite"/>
    </source>
</evidence>
<sequence length="158" mass="17647">MDLHGPPSFNTRASQALQFRHYVNLCVVRDFSPNVVVLVVVTCDIYDPNVSPTSVSRQITDLVDPLLFVLSVPKMNRSSKRKLTSTTSACSCCANLSVQTTPATKLPLKPSLETAEATQSKGPSRVPTRAKRSHTIQENEKQRYRKTKIQENKANYKK</sequence>
<evidence type="ECO:0000313" key="3">
    <source>
        <dbReference type="Proteomes" id="UP001164746"/>
    </source>
</evidence>
<proteinExistence type="predicted"/>
<gene>
    <name evidence="2" type="ORF">MAR_006911</name>
</gene>
<evidence type="ECO:0000313" key="2">
    <source>
        <dbReference type="EMBL" id="WAQ94440.1"/>
    </source>
</evidence>
<dbReference type="EMBL" id="CP111012">
    <property type="protein sequence ID" value="WAQ94440.1"/>
    <property type="molecule type" value="Genomic_DNA"/>
</dbReference>